<feature type="domain" description="AMP-dependent synthetase/ligase" evidence="1">
    <location>
        <begin position="12"/>
        <end position="377"/>
    </location>
</feature>
<keyword evidence="4" id="KW-1185">Reference proteome</keyword>
<feature type="domain" description="AMP-binding enzyme C-terminal" evidence="2">
    <location>
        <begin position="436"/>
        <end position="510"/>
    </location>
</feature>
<dbReference type="InterPro" id="IPR000873">
    <property type="entry name" value="AMP-dep_synth/lig_dom"/>
</dbReference>
<dbReference type="Gene3D" id="3.30.300.30">
    <property type="match status" value="1"/>
</dbReference>
<evidence type="ECO:0000259" key="2">
    <source>
        <dbReference type="Pfam" id="PF13193"/>
    </source>
</evidence>
<dbReference type="Gene3D" id="3.40.50.12780">
    <property type="entry name" value="N-terminal domain of ligase-like"/>
    <property type="match status" value="1"/>
</dbReference>
<dbReference type="Pfam" id="PF00501">
    <property type="entry name" value="AMP-binding"/>
    <property type="match status" value="1"/>
</dbReference>
<dbReference type="PROSITE" id="PS00455">
    <property type="entry name" value="AMP_BINDING"/>
    <property type="match status" value="1"/>
</dbReference>
<protein>
    <submittedName>
        <fullName evidence="3">Amino acid adenylation domain-containing protein</fullName>
    </submittedName>
</protein>
<name>A0ABV7G5P2_9GAMM</name>
<dbReference type="InterPro" id="IPR042099">
    <property type="entry name" value="ANL_N_sf"/>
</dbReference>
<evidence type="ECO:0000259" key="1">
    <source>
        <dbReference type="Pfam" id="PF00501"/>
    </source>
</evidence>
<comment type="caution">
    <text evidence="3">The sequence shown here is derived from an EMBL/GenBank/DDBJ whole genome shotgun (WGS) entry which is preliminary data.</text>
</comment>
<accession>A0ABV7G5P2</accession>
<dbReference type="Proteomes" id="UP001595621">
    <property type="component" value="Unassembled WGS sequence"/>
</dbReference>
<dbReference type="Pfam" id="PF13193">
    <property type="entry name" value="AMP-binding_C"/>
    <property type="match status" value="1"/>
</dbReference>
<dbReference type="InterPro" id="IPR045851">
    <property type="entry name" value="AMP-bd_C_sf"/>
</dbReference>
<dbReference type="InterPro" id="IPR025110">
    <property type="entry name" value="AMP-bd_C"/>
</dbReference>
<evidence type="ECO:0000313" key="4">
    <source>
        <dbReference type="Proteomes" id="UP001595621"/>
    </source>
</evidence>
<dbReference type="NCBIfam" id="TIGR01733">
    <property type="entry name" value="AA-adenyl-dom"/>
    <property type="match status" value="1"/>
</dbReference>
<sequence length="529" mass="58763">MSELIQALRLCAQRYAERPALWASSRHYSYSDLFSSAESTASRLQRMQPENGVLVLAKKSFEGFSAILACFLSGATYIPLNDSFPDSKLASIVQRSGSTMLLVDPECADRLKSLLPHIDTQLKIMCSEHIELDTGNHSLITRSSLSAAGFPSHSGSGPAPEASPAYLMFTSGSTGQPKGVPVSEQNLLSYLNHIHRLYDFNEYDRHSQFFEFTFDLSIHDLLVCWTSGGCLYAADEFARLMPIHFARKHRLTVWFSVPSLISHAQAVLKQQFHQLSLPSLRYTLLCGEALPARLALDWLTLAPNTLMDNLYGPTEATIAFTRQRVNPVAHSQLQIVPIGKPFGANRVEVVDDNNRPVANGETGQLALIGPQIATGYWQDDTTTAKSFIKLQAANQNPCTAYLTGDLVHKDKVGDLHFHGRMDHQIKIRGYRVELQEIETAISRITDIARITVTPYPLGEDGEVLGLIAFYLDTGLTELEVLNCCRQQLPDYMVPDRASCLAEFPLNANGKTDRHALLTIAREMDQTHDI</sequence>
<dbReference type="SUPFAM" id="SSF56801">
    <property type="entry name" value="Acetyl-CoA synthetase-like"/>
    <property type="match status" value="1"/>
</dbReference>
<dbReference type="InterPro" id="IPR010071">
    <property type="entry name" value="AA_adenyl_dom"/>
</dbReference>
<dbReference type="EMBL" id="JBHRTD010000001">
    <property type="protein sequence ID" value="MFC3136829.1"/>
    <property type="molecule type" value="Genomic_DNA"/>
</dbReference>
<dbReference type="PANTHER" id="PTHR45527:SF1">
    <property type="entry name" value="FATTY ACID SYNTHASE"/>
    <property type="match status" value="1"/>
</dbReference>
<reference evidence="4" key="1">
    <citation type="journal article" date="2019" name="Int. J. Syst. Evol. Microbiol.">
        <title>The Global Catalogue of Microorganisms (GCM) 10K type strain sequencing project: providing services to taxonomists for standard genome sequencing and annotation.</title>
        <authorList>
            <consortium name="The Broad Institute Genomics Platform"/>
            <consortium name="The Broad Institute Genome Sequencing Center for Infectious Disease"/>
            <person name="Wu L."/>
            <person name="Ma J."/>
        </authorList>
    </citation>
    <scope>NUCLEOTIDE SEQUENCE [LARGE SCALE GENOMIC DNA]</scope>
    <source>
        <strain evidence="4">KCTC 52277</strain>
    </source>
</reference>
<dbReference type="PANTHER" id="PTHR45527">
    <property type="entry name" value="NONRIBOSOMAL PEPTIDE SYNTHETASE"/>
    <property type="match status" value="1"/>
</dbReference>
<organism evidence="3 4">
    <name type="scientific">Shewanella submarina</name>
    <dbReference type="NCBI Taxonomy" id="2016376"/>
    <lineage>
        <taxon>Bacteria</taxon>
        <taxon>Pseudomonadati</taxon>
        <taxon>Pseudomonadota</taxon>
        <taxon>Gammaproteobacteria</taxon>
        <taxon>Alteromonadales</taxon>
        <taxon>Shewanellaceae</taxon>
        <taxon>Shewanella</taxon>
    </lineage>
</organism>
<dbReference type="InterPro" id="IPR020845">
    <property type="entry name" value="AMP-binding_CS"/>
</dbReference>
<proteinExistence type="predicted"/>
<gene>
    <name evidence="3" type="ORF">ACFOE0_01295</name>
</gene>
<evidence type="ECO:0000313" key="3">
    <source>
        <dbReference type="EMBL" id="MFC3136829.1"/>
    </source>
</evidence>
<dbReference type="RefSeq" id="WP_248936609.1">
    <property type="nucleotide sequence ID" value="NZ_JAKILF010000005.1"/>
</dbReference>